<evidence type="ECO:0008006" key="5">
    <source>
        <dbReference type="Google" id="ProtNLM"/>
    </source>
</evidence>
<organism evidence="3 4">
    <name type="scientific">Leishmania tarentolae</name>
    <name type="common">Sauroleishmania tarentolae</name>
    <dbReference type="NCBI Taxonomy" id="5689"/>
    <lineage>
        <taxon>Eukaryota</taxon>
        <taxon>Discoba</taxon>
        <taxon>Euglenozoa</taxon>
        <taxon>Kinetoplastea</taxon>
        <taxon>Metakinetoplastina</taxon>
        <taxon>Trypanosomatida</taxon>
        <taxon>Trypanosomatidae</taxon>
        <taxon>Leishmaniinae</taxon>
        <taxon>Leishmania</taxon>
        <taxon>lizard Leishmania</taxon>
    </lineage>
</organism>
<comment type="caution">
    <text evidence="3">The sequence shown here is derived from an EMBL/GenBank/DDBJ whole genome shotgun (WGS) entry which is preliminary data.</text>
</comment>
<feature type="transmembrane region" description="Helical" evidence="2">
    <location>
        <begin position="603"/>
        <end position="625"/>
    </location>
</feature>
<evidence type="ECO:0000256" key="1">
    <source>
        <dbReference type="SAM" id="MobiDB-lite"/>
    </source>
</evidence>
<feature type="region of interest" description="Disordered" evidence="1">
    <location>
        <begin position="87"/>
        <end position="113"/>
    </location>
</feature>
<evidence type="ECO:0000313" key="4">
    <source>
        <dbReference type="Proteomes" id="UP000419144"/>
    </source>
</evidence>
<dbReference type="OrthoDB" id="271644at2759"/>
<feature type="region of interest" description="Disordered" evidence="1">
    <location>
        <begin position="173"/>
        <end position="192"/>
    </location>
</feature>
<keyword evidence="2" id="KW-1133">Transmembrane helix</keyword>
<evidence type="ECO:0000313" key="3">
    <source>
        <dbReference type="EMBL" id="GET93182.1"/>
    </source>
</evidence>
<proteinExistence type="predicted"/>
<dbReference type="EMBL" id="BLBS01000057">
    <property type="protein sequence ID" value="GET93182.1"/>
    <property type="molecule type" value="Genomic_DNA"/>
</dbReference>
<accession>A0A640KUH0</accession>
<dbReference type="Proteomes" id="UP000419144">
    <property type="component" value="Unassembled WGS sequence"/>
</dbReference>
<dbReference type="PANTHER" id="PTHR21535">
    <property type="entry name" value="MAGNESIUM AND COBALT TRANSPORT PROTEIN/MITOCHONDRIAL IMPORT INNER MEMBRANE TRANSLOCASE SUBUNIT TIM8"/>
    <property type="match status" value="1"/>
</dbReference>
<evidence type="ECO:0000256" key="2">
    <source>
        <dbReference type="SAM" id="Phobius"/>
    </source>
</evidence>
<keyword evidence="4" id="KW-1185">Reference proteome</keyword>
<protein>
    <recommendedName>
        <fullName evidence="5">MGT2 magnesium transporter</fullName>
    </recommendedName>
</protein>
<dbReference type="VEuPathDB" id="TriTrypDB:LtaPh_3611500"/>
<reference evidence="3" key="1">
    <citation type="submission" date="2019-11" db="EMBL/GenBank/DDBJ databases">
        <title>Leishmania tarentolae CDS.</title>
        <authorList>
            <person name="Goto Y."/>
            <person name="Yamagishi J."/>
        </authorList>
    </citation>
    <scope>NUCLEOTIDE SEQUENCE [LARGE SCALE GENOMIC DNA]</scope>
    <source>
        <strain evidence="3">Parrot Tar II</strain>
    </source>
</reference>
<sequence length="636" mass="70944">MKTHRRHATVEEVIHPSPFDYTLLRHLYVHSDGTDVIDFSGLAPSKESESRVNSLLNRSFAIGMTGTVPEAVGSYLHLRVDEDDANTVDGARSTKAPSSPIPAPPRGQSPPASNLVRIEDKAEHWWLMCQATEDTAPYARCFNGAGDLLRYLDQHNLHLPTGSSWLRDPSSEAGFSHGGQCQPHHHRSNASTGFTKPILPLAKWLDIQIDRTNPRSAERVAELLDHLPISQETKDSCLYLSTVDSIDISSLSTCEISSVMPDYVFLNVMCTPVVEDGGNCAYATTTPTESDGKTLLREADRRERGFWGTDKKKRTAKSGTSRKGGAAHVSSKGTLSNTRSVMEMRFEAARTGAPRSSVPEPVAVAVIVFADWMFTIHEKPFAEMDDMLRMVQLHCAPSEVTTSHLRYTAALSPTMHRRFTTPFAMSTLLQIMVGHHLDSITLAKAVDRLGDCVFDVKERRKDQDAVLKHITDVRRCFGECGTETARREVLFATLLQPMLADRFFVADPTIRRELENAQAHLRHFQRDIADCRDTVALSNWHNNVAIQWVLLRRGNRALRMVLLLAQMTNIMQPIVIVQTLYAMNVPLPFEAEGDPPHTTLAPFFVLAAIFLVYCSLTVGSIRHVLVRKSFETRLLA</sequence>
<dbReference type="PANTHER" id="PTHR21535:SF92">
    <property type="entry name" value="CATION TRANSPORTER"/>
    <property type="match status" value="1"/>
</dbReference>
<feature type="transmembrane region" description="Helical" evidence="2">
    <location>
        <begin position="561"/>
        <end position="583"/>
    </location>
</feature>
<feature type="region of interest" description="Disordered" evidence="1">
    <location>
        <begin position="306"/>
        <end position="335"/>
    </location>
</feature>
<dbReference type="AlphaFoldDB" id="A0A640KUH0"/>
<keyword evidence="2" id="KW-0472">Membrane</keyword>
<feature type="compositionally biased region" description="Pro residues" evidence="1">
    <location>
        <begin position="99"/>
        <end position="108"/>
    </location>
</feature>
<keyword evidence="2" id="KW-0812">Transmembrane</keyword>
<name>A0A640KUH0_LEITA</name>
<gene>
    <name evidence="3" type="ORF">LtaPh_3611500</name>
</gene>